<proteinExistence type="predicted"/>
<dbReference type="Pfam" id="PF04167">
    <property type="entry name" value="DUF402"/>
    <property type="match status" value="1"/>
</dbReference>
<accession>A0ABQ3VJA9</accession>
<comment type="caution">
    <text evidence="2">The sequence shown here is derived from an EMBL/GenBank/DDBJ whole genome shotgun (WGS) entry which is preliminary data.</text>
</comment>
<sequence>MLLEAQIRKMLVDGDQWASWQGYHVPVSEHYFVIWTPIGTSMHWKPGTWIAHKHQLSYFWPAAWYTIHAGYNEQGKCISVYCDVVLPNSSYTNTAEELIYTDLYIDAVVREDYSVYTKDQEVFERAAKAYPIVEQVRKQSYETLDKLEEQARQWTGPFKVIPRQLPSTNFEIYSPEEAAKILKEQM</sequence>
<gene>
    <name evidence="2" type="ORF">KSZ_34640</name>
</gene>
<dbReference type="Proteomes" id="UP000635565">
    <property type="component" value="Unassembled WGS sequence"/>
</dbReference>
<name>A0ABQ3VJA9_9CHLR</name>
<dbReference type="RefSeq" id="WP_201363112.1">
    <property type="nucleotide sequence ID" value="NZ_BNJJ01000009.1"/>
</dbReference>
<protein>
    <recommendedName>
        <fullName evidence="1">DUF402 domain-containing protein</fullName>
    </recommendedName>
</protein>
<evidence type="ECO:0000313" key="3">
    <source>
        <dbReference type="Proteomes" id="UP000635565"/>
    </source>
</evidence>
<dbReference type="SUPFAM" id="SSF159234">
    <property type="entry name" value="FomD-like"/>
    <property type="match status" value="1"/>
</dbReference>
<evidence type="ECO:0000313" key="2">
    <source>
        <dbReference type="EMBL" id="GHO85458.1"/>
    </source>
</evidence>
<dbReference type="Gene3D" id="2.40.380.10">
    <property type="entry name" value="FomD-like"/>
    <property type="match status" value="1"/>
</dbReference>
<dbReference type="InterPro" id="IPR035930">
    <property type="entry name" value="FomD-like_sf"/>
</dbReference>
<feature type="domain" description="DUF402" evidence="1">
    <location>
        <begin position="20"/>
        <end position="154"/>
    </location>
</feature>
<dbReference type="EMBL" id="BNJJ01000009">
    <property type="protein sequence ID" value="GHO85458.1"/>
    <property type="molecule type" value="Genomic_DNA"/>
</dbReference>
<organism evidence="2 3">
    <name type="scientific">Dictyobacter formicarum</name>
    <dbReference type="NCBI Taxonomy" id="2778368"/>
    <lineage>
        <taxon>Bacteria</taxon>
        <taxon>Bacillati</taxon>
        <taxon>Chloroflexota</taxon>
        <taxon>Ktedonobacteria</taxon>
        <taxon>Ktedonobacterales</taxon>
        <taxon>Dictyobacteraceae</taxon>
        <taxon>Dictyobacter</taxon>
    </lineage>
</organism>
<reference evidence="2 3" key="1">
    <citation type="journal article" date="2021" name="Int. J. Syst. Evol. Microbiol.">
        <title>Reticulibacter mediterranei gen. nov., sp. nov., within the new family Reticulibacteraceae fam. nov., and Ktedonospora formicarum gen. nov., sp. nov., Ktedonobacter robiniae sp. nov., Dictyobacter formicarum sp. nov. and Dictyobacter arantiisoli sp. nov., belonging to the class Ktedonobacteria.</title>
        <authorList>
            <person name="Yabe S."/>
            <person name="Zheng Y."/>
            <person name="Wang C.M."/>
            <person name="Sakai Y."/>
            <person name="Abe K."/>
            <person name="Yokota A."/>
            <person name="Donadio S."/>
            <person name="Cavaletti L."/>
            <person name="Monciardini P."/>
        </authorList>
    </citation>
    <scope>NUCLEOTIDE SEQUENCE [LARGE SCALE GENOMIC DNA]</scope>
    <source>
        <strain evidence="2 3">SOSP1-9</strain>
    </source>
</reference>
<dbReference type="InterPro" id="IPR007295">
    <property type="entry name" value="DUF402"/>
</dbReference>
<evidence type="ECO:0000259" key="1">
    <source>
        <dbReference type="Pfam" id="PF04167"/>
    </source>
</evidence>
<keyword evidence="3" id="KW-1185">Reference proteome</keyword>